<keyword evidence="2" id="KW-1185">Reference proteome</keyword>
<accession>A0A834MCS7</accession>
<name>A0A834MCS7_RHYFE</name>
<organism evidence="1 2">
    <name type="scientific">Rhynchophorus ferrugineus</name>
    <name type="common">Red palm weevil</name>
    <name type="synonym">Curculio ferrugineus</name>
    <dbReference type="NCBI Taxonomy" id="354439"/>
    <lineage>
        <taxon>Eukaryota</taxon>
        <taxon>Metazoa</taxon>
        <taxon>Ecdysozoa</taxon>
        <taxon>Arthropoda</taxon>
        <taxon>Hexapoda</taxon>
        <taxon>Insecta</taxon>
        <taxon>Pterygota</taxon>
        <taxon>Neoptera</taxon>
        <taxon>Endopterygota</taxon>
        <taxon>Coleoptera</taxon>
        <taxon>Polyphaga</taxon>
        <taxon>Cucujiformia</taxon>
        <taxon>Curculionidae</taxon>
        <taxon>Dryophthorinae</taxon>
        <taxon>Rhynchophorus</taxon>
    </lineage>
</organism>
<protein>
    <submittedName>
        <fullName evidence="1">Uncharacterized protein</fullName>
    </submittedName>
</protein>
<dbReference type="EMBL" id="JAACXV010000379">
    <property type="protein sequence ID" value="KAF7278983.1"/>
    <property type="molecule type" value="Genomic_DNA"/>
</dbReference>
<dbReference type="Proteomes" id="UP000625711">
    <property type="component" value="Unassembled WGS sequence"/>
</dbReference>
<reference evidence="1" key="1">
    <citation type="submission" date="2020-08" db="EMBL/GenBank/DDBJ databases">
        <title>Genome sequencing and assembly of the red palm weevil Rhynchophorus ferrugineus.</title>
        <authorList>
            <person name="Dias G.B."/>
            <person name="Bergman C.M."/>
            <person name="Manee M."/>
        </authorList>
    </citation>
    <scope>NUCLEOTIDE SEQUENCE</scope>
    <source>
        <strain evidence="1">AA-2017</strain>
        <tissue evidence="1">Whole larva</tissue>
    </source>
</reference>
<proteinExistence type="predicted"/>
<comment type="caution">
    <text evidence="1">The sequence shown here is derived from an EMBL/GenBank/DDBJ whole genome shotgun (WGS) entry which is preliminary data.</text>
</comment>
<dbReference type="AlphaFoldDB" id="A0A834MCS7"/>
<evidence type="ECO:0000313" key="1">
    <source>
        <dbReference type="EMBL" id="KAF7278983.1"/>
    </source>
</evidence>
<gene>
    <name evidence="1" type="ORF">GWI33_007788</name>
</gene>
<evidence type="ECO:0000313" key="2">
    <source>
        <dbReference type="Proteomes" id="UP000625711"/>
    </source>
</evidence>
<sequence length="119" mass="13524">MNQEKTNAKPTPFRYFISLRETDRATVIVVVPTSSGNSANYKRDQNLARSSRIVATQKSIRVKHVRDRSLSLSAEFGHKVGPWFLPAFNVNCFLLNYRYSATVTRYDFVSPNYGGSIET</sequence>